<keyword evidence="2" id="KW-0689">Ribosomal protein</keyword>
<dbReference type="HOGENOM" id="CLU_2189009_0_0_1"/>
<reference evidence="7" key="2">
    <citation type="submission" date="2012-11" db="EMBL/GenBank/DDBJ databases">
        <authorList>
            <person name="Kuo A."/>
            <person name="Curtis B.A."/>
            <person name="Tanifuji G."/>
            <person name="Burki F."/>
            <person name="Gruber A."/>
            <person name="Irimia M."/>
            <person name="Maruyama S."/>
            <person name="Arias M.C."/>
            <person name="Ball S.G."/>
            <person name="Gile G.H."/>
            <person name="Hirakawa Y."/>
            <person name="Hopkins J.F."/>
            <person name="Rensing S.A."/>
            <person name="Schmutz J."/>
            <person name="Symeonidi A."/>
            <person name="Elias M."/>
            <person name="Eveleigh R.J."/>
            <person name="Herman E.K."/>
            <person name="Klute M.J."/>
            <person name="Nakayama T."/>
            <person name="Obornik M."/>
            <person name="Reyes-Prieto A."/>
            <person name="Armbrust E.V."/>
            <person name="Aves S.J."/>
            <person name="Beiko R.G."/>
            <person name="Coutinho P."/>
            <person name="Dacks J.B."/>
            <person name="Durnford D.G."/>
            <person name="Fast N.M."/>
            <person name="Green B.R."/>
            <person name="Grisdale C."/>
            <person name="Hempe F."/>
            <person name="Henrissat B."/>
            <person name="Hoppner M.P."/>
            <person name="Ishida K.-I."/>
            <person name="Kim E."/>
            <person name="Koreny L."/>
            <person name="Kroth P.G."/>
            <person name="Liu Y."/>
            <person name="Malik S.-B."/>
            <person name="Maier U.G."/>
            <person name="McRose D."/>
            <person name="Mock T."/>
            <person name="Neilson J.A."/>
            <person name="Onodera N.T."/>
            <person name="Poole A.M."/>
            <person name="Pritham E.J."/>
            <person name="Richards T.A."/>
            <person name="Rocap G."/>
            <person name="Roy S.W."/>
            <person name="Sarai C."/>
            <person name="Schaack S."/>
            <person name="Shirato S."/>
            <person name="Slamovits C.H."/>
            <person name="Spencer D.F."/>
            <person name="Suzuki S."/>
            <person name="Worden A.Z."/>
            <person name="Zauner S."/>
            <person name="Barry K."/>
            <person name="Bell C."/>
            <person name="Bharti A.K."/>
            <person name="Crow J.A."/>
            <person name="Grimwood J."/>
            <person name="Kramer R."/>
            <person name="Lindquist E."/>
            <person name="Lucas S."/>
            <person name="Salamov A."/>
            <person name="McFadden G.I."/>
            <person name="Lane C.E."/>
            <person name="Keeling P.J."/>
            <person name="Gray M.W."/>
            <person name="Grigoriev I.V."/>
            <person name="Archibald J.M."/>
        </authorList>
    </citation>
    <scope>NUCLEOTIDE SEQUENCE</scope>
    <source>
        <strain evidence="7">CCMP2712</strain>
    </source>
</reference>
<reference evidence="6" key="3">
    <citation type="submission" date="2015-06" db="UniProtKB">
        <authorList>
            <consortium name="EnsemblProtists"/>
        </authorList>
    </citation>
    <scope>IDENTIFICATION</scope>
</reference>
<evidence type="ECO:0000256" key="4">
    <source>
        <dbReference type="SAM" id="MobiDB-lite"/>
    </source>
</evidence>
<dbReference type="Pfam" id="PF01165">
    <property type="entry name" value="Ribosomal_S21"/>
    <property type="match status" value="1"/>
</dbReference>
<dbReference type="PRINTS" id="PR00976">
    <property type="entry name" value="RIBOSOMALS21"/>
</dbReference>
<dbReference type="AlphaFoldDB" id="L1IRJ6"/>
<dbReference type="Gene3D" id="1.20.5.1150">
    <property type="entry name" value="Ribosomal protein S8"/>
    <property type="match status" value="1"/>
</dbReference>
<evidence type="ECO:0000256" key="1">
    <source>
        <dbReference type="ARBA" id="ARBA00006640"/>
    </source>
</evidence>
<evidence type="ECO:0000313" key="5">
    <source>
        <dbReference type="EMBL" id="EKX38450.1"/>
    </source>
</evidence>
<keyword evidence="3" id="KW-0687">Ribonucleoprotein</keyword>
<dbReference type="GO" id="GO:0006412">
    <property type="term" value="P:translation"/>
    <property type="evidence" value="ECO:0007669"/>
    <property type="project" value="InterPro"/>
</dbReference>
<dbReference type="EMBL" id="JH993048">
    <property type="protein sequence ID" value="EKX38450.1"/>
    <property type="molecule type" value="Genomic_DNA"/>
</dbReference>
<comment type="similarity">
    <text evidence="1">Belongs to the bacterial ribosomal protein bS21 family.</text>
</comment>
<dbReference type="KEGG" id="gtt:GUITHDRAFT_96960"/>
<evidence type="ECO:0000256" key="3">
    <source>
        <dbReference type="ARBA" id="ARBA00023274"/>
    </source>
</evidence>
<proteinExistence type="inferred from homology"/>
<feature type="compositionally biased region" description="Basic and acidic residues" evidence="4">
    <location>
        <begin position="83"/>
        <end position="97"/>
    </location>
</feature>
<dbReference type="HAMAP" id="MF_00358">
    <property type="entry name" value="Ribosomal_bS21"/>
    <property type="match status" value="1"/>
</dbReference>
<dbReference type="EnsemblProtists" id="EKX38450">
    <property type="protein sequence ID" value="EKX38450"/>
    <property type="gene ID" value="GUITHDRAFT_96960"/>
</dbReference>
<dbReference type="GO" id="GO:0005840">
    <property type="term" value="C:ribosome"/>
    <property type="evidence" value="ECO:0007669"/>
    <property type="project" value="UniProtKB-KW"/>
</dbReference>
<dbReference type="InterPro" id="IPR001911">
    <property type="entry name" value="Ribosomal_bS21"/>
</dbReference>
<accession>L1IRJ6</accession>
<dbReference type="OrthoDB" id="785538at2759"/>
<dbReference type="NCBIfam" id="TIGR00030">
    <property type="entry name" value="S21p"/>
    <property type="match status" value="1"/>
</dbReference>
<feature type="region of interest" description="Disordered" evidence="4">
    <location>
        <begin position="83"/>
        <end position="109"/>
    </location>
</feature>
<keyword evidence="7" id="KW-1185">Reference proteome</keyword>
<name>L1IRJ6_GUITC</name>
<evidence type="ECO:0000313" key="7">
    <source>
        <dbReference type="Proteomes" id="UP000011087"/>
    </source>
</evidence>
<dbReference type="PaxDb" id="55529-EKX38450"/>
<dbReference type="RefSeq" id="XP_005825430.1">
    <property type="nucleotide sequence ID" value="XM_005825373.1"/>
</dbReference>
<dbReference type="GO" id="GO:0003735">
    <property type="term" value="F:structural constituent of ribosome"/>
    <property type="evidence" value="ECO:0007669"/>
    <property type="project" value="InterPro"/>
</dbReference>
<dbReference type="InterPro" id="IPR038380">
    <property type="entry name" value="Ribosomal_bS21_sf"/>
</dbReference>
<organism evidence="5">
    <name type="scientific">Guillardia theta (strain CCMP2712)</name>
    <name type="common">Cryptophyte</name>
    <dbReference type="NCBI Taxonomy" id="905079"/>
    <lineage>
        <taxon>Eukaryota</taxon>
        <taxon>Cryptophyceae</taxon>
        <taxon>Pyrenomonadales</taxon>
        <taxon>Geminigeraceae</taxon>
        <taxon>Guillardia</taxon>
    </lineage>
</organism>
<gene>
    <name evidence="5" type="ORF">GUITHDRAFT_96960</name>
</gene>
<evidence type="ECO:0000256" key="2">
    <source>
        <dbReference type="ARBA" id="ARBA00022980"/>
    </source>
</evidence>
<evidence type="ECO:0000313" key="6">
    <source>
        <dbReference type="EnsemblProtists" id="EKX38450"/>
    </source>
</evidence>
<dbReference type="GO" id="GO:1990904">
    <property type="term" value="C:ribonucleoprotein complex"/>
    <property type="evidence" value="ECO:0007669"/>
    <property type="project" value="UniProtKB-KW"/>
</dbReference>
<dbReference type="Proteomes" id="UP000011087">
    <property type="component" value="Unassembled WGS sequence"/>
</dbReference>
<sequence>MALMTGVDGFFTPASSSLVTPAARFSAPALSTRRPVTVAPTMVDIKVAVNEGEPIESAMRRFKIAVAKSGHLVELKRRRTFETNNEKKIRKDKESRRTRSLMRRSNQQY</sequence>
<dbReference type="GeneID" id="17295183"/>
<reference evidence="5 7" key="1">
    <citation type="journal article" date="2012" name="Nature">
        <title>Algal genomes reveal evolutionary mosaicism and the fate of nucleomorphs.</title>
        <authorList>
            <consortium name="DOE Joint Genome Institute"/>
            <person name="Curtis B.A."/>
            <person name="Tanifuji G."/>
            <person name="Burki F."/>
            <person name="Gruber A."/>
            <person name="Irimia M."/>
            <person name="Maruyama S."/>
            <person name="Arias M.C."/>
            <person name="Ball S.G."/>
            <person name="Gile G.H."/>
            <person name="Hirakawa Y."/>
            <person name="Hopkins J.F."/>
            <person name="Kuo A."/>
            <person name="Rensing S.A."/>
            <person name="Schmutz J."/>
            <person name="Symeonidi A."/>
            <person name="Elias M."/>
            <person name="Eveleigh R.J."/>
            <person name="Herman E.K."/>
            <person name="Klute M.J."/>
            <person name="Nakayama T."/>
            <person name="Obornik M."/>
            <person name="Reyes-Prieto A."/>
            <person name="Armbrust E.V."/>
            <person name="Aves S.J."/>
            <person name="Beiko R.G."/>
            <person name="Coutinho P."/>
            <person name="Dacks J.B."/>
            <person name="Durnford D.G."/>
            <person name="Fast N.M."/>
            <person name="Green B.R."/>
            <person name="Grisdale C.J."/>
            <person name="Hempel F."/>
            <person name="Henrissat B."/>
            <person name="Hoppner M.P."/>
            <person name="Ishida K."/>
            <person name="Kim E."/>
            <person name="Koreny L."/>
            <person name="Kroth P.G."/>
            <person name="Liu Y."/>
            <person name="Malik S.B."/>
            <person name="Maier U.G."/>
            <person name="McRose D."/>
            <person name="Mock T."/>
            <person name="Neilson J.A."/>
            <person name="Onodera N.T."/>
            <person name="Poole A.M."/>
            <person name="Pritham E.J."/>
            <person name="Richards T.A."/>
            <person name="Rocap G."/>
            <person name="Roy S.W."/>
            <person name="Sarai C."/>
            <person name="Schaack S."/>
            <person name="Shirato S."/>
            <person name="Slamovits C.H."/>
            <person name="Spencer D.F."/>
            <person name="Suzuki S."/>
            <person name="Worden A.Z."/>
            <person name="Zauner S."/>
            <person name="Barry K."/>
            <person name="Bell C."/>
            <person name="Bharti A.K."/>
            <person name="Crow J.A."/>
            <person name="Grimwood J."/>
            <person name="Kramer R."/>
            <person name="Lindquist E."/>
            <person name="Lucas S."/>
            <person name="Salamov A."/>
            <person name="McFadden G.I."/>
            <person name="Lane C.E."/>
            <person name="Keeling P.J."/>
            <person name="Gray M.W."/>
            <person name="Grigoriev I.V."/>
            <person name="Archibald J.M."/>
        </authorList>
    </citation>
    <scope>NUCLEOTIDE SEQUENCE</scope>
    <source>
        <strain evidence="5 7">CCMP2712</strain>
    </source>
</reference>
<protein>
    <submittedName>
        <fullName evidence="5 6">Uncharacterized protein</fullName>
    </submittedName>
</protein>